<comment type="caution">
    <text evidence="2">The sequence shown here is derived from an EMBL/GenBank/DDBJ whole genome shotgun (WGS) entry which is preliminary data.</text>
</comment>
<accession>A0A835W3Z8</accession>
<feature type="region of interest" description="Disordered" evidence="1">
    <location>
        <begin position="592"/>
        <end position="618"/>
    </location>
</feature>
<evidence type="ECO:0000256" key="1">
    <source>
        <dbReference type="SAM" id="MobiDB-lite"/>
    </source>
</evidence>
<evidence type="ECO:0000313" key="3">
    <source>
        <dbReference type="Proteomes" id="UP000650467"/>
    </source>
</evidence>
<reference evidence="2" key="1">
    <citation type="journal article" date="2020" name="bioRxiv">
        <title>Comparative genomics of Chlamydomonas.</title>
        <authorList>
            <person name="Craig R.J."/>
            <person name="Hasan A.R."/>
            <person name="Ness R.W."/>
            <person name="Keightley P.D."/>
        </authorList>
    </citation>
    <scope>NUCLEOTIDE SEQUENCE</scope>
    <source>
        <strain evidence="2">SAG 7.73</strain>
    </source>
</reference>
<sequence length="780" mass="80017">MELGLSDLEERLRMADSADVGAMQGAMLRVAAGHAPRSDRAAHLFAELLRNIRGMGWALPCVEREPPDGGPATTNSSACGGGCYFAVTLEDGTSFSSLPNLVSQLLAVLGRLGGGEHARRSFVSVYASGVQDPSTQELLGLLRRVLDLLGVPNRVVTRGSIRRPAPGSERTAAAAQDQHRLLLRTTDAKIAGGAGLGLRGDGGSGGGSAWADAELASEDGYRAALRNAVLEPLVAISEPRRCDDSSGGGSGSAGGAAHAEGLPCPQLSHTSPPPPARVSTLVFLAGGAFLCAADVLRLLRHSSADVACGLDLAKAALPLLTPDERRAAMAAHAAAAWGLPRSWAAALSRSGFAYGAWARMYGRTDMYLPWSHLVLRGSSSVQWSRDASGRRLRPLPPYAADDWTAARLGLGLPTPVYGCWGGLVVAGAQPFLGRQARAARAATPTAESASASRRAVLVAGVGAEAGSGAGKAGAVRRTAGVRRRLEPLPLRFRAPQSGSAGAGAASRRAEGQGLSQGQGGCVNTAPELALCTDMHERGRHRWLVDPNVRLTYDWPALLELYGSFEMAGPENVRGLTFQAEELGVGDIHVSEEREEDELGGDYGSSTSSDSSTAGGGADARLGGLTTGVREAAADYGSASGLLTTAAAQERRAAVRAERRWQQEWLPRVAAGAAAVECCGAAGQELDAGAAGAAVDSGSSCVRQDWSAAWEDWDAASGGGNGGGAADAVAARSKKWRGSDLVGRSGSSERQVFTEAIGGGTAGAVSASDAAADAALTALEN</sequence>
<dbReference type="Proteomes" id="UP000650467">
    <property type="component" value="Unassembled WGS sequence"/>
</dbReference>
<proteinExistence type="predicted"/>
<feature type="region of interest" description="Disordered" evidence="1">
    <location>
        <begin position="240"/>
        <end position="272"/>
    </location>
</feature>
<evidence type="ECO:0000313" key="2">
    <source>
        <dbReference type="EMBL" id="KAG2436438.1"/>
    </source>
</evidence>
<feature type="compositionally biased region" description="Low complexity" evidence="1">
    <location>
        <begin position="492"/>
        <end position="506"/>
    </location>
</feature>
<feature type="compositionally biased region" description="Low complexity" evidence="1">
    <location>
        <begin position="603"/>
        <end position="618"/>
    </location>
</feature>
<keyword evidence="3" id="KW-1185">Reference proteome</keyword>
<feature type="region of interest" description="Disordered" evidence="1">
    <location>
        <begin position="492"/>
        <end position="519"/>
    </location>
</feature>
<dbReference type="InterPro" id="IPR021047">
    <property type="entry name" value="Mannosyltransferase_CMT1"/>
</dbReference>
<name>A0A835W3Z8_CHLIN</name>
<protein>
    <submittedName>
        <fullName evidence="2">Uncharacterized protein</fullName>
    </submittedName>
</protein>
<dbReference type="PANTHER" id="PTHR34144:SF7">
    <property type="entry name" value="EXPORT PROTEIN (CAP59), PUTATIVE (AFU_ORTHOLOGUE AFUA_7G05020)-RELATED"/>
    <property type="match status" value="1"/>
</dbReference>
<dbReference type="AlphaFoldDB" id="A0A835W3Z8"/>
<dbReference type="EMBL" id="JAEHOC010000013">
    <property type="protein sequence ID" value="KAG2436438.1"/>
    <property type="molecule type" value="Genomic_DNA"/>
</dbReference>
<dbReference type="PANTHER" id="PTHR34144">
    <property type="entry name" value="CHROMOSOME 8, WHOLE GENOME SHOTGUN SEQUENCE"/>
    <property type="match status" value="1"/>
</dbReference>
<dbReference type="OrthoDB" id="262547at2759"/>
<gene>
    <name evidence="2" type="ORF">HXX76_006741</name>
</gene>
<dbReference type="Pfam" id="PF11735">
    <property type="entry name" value="CAP59_mtransfer"/>
    <property type="match status" value="1"/>
</dbReference>
<organism evidence="2 3">
    <name type="scientific">Chlamydomonas incerta</name>
    <dbReference type="NCBI Taxonomy" id="51695"/>
    <lineage>
        <taxon>Eukaryota</taxon>
        <taxon>Viridiplantae</taxon>
        <taxon>Chlorophyta</taxon>
        <taxon>core chlorophytes</taxon>
        <taxon>Chlorophyceae</taxon>
        <taxon>CS clade</taxon>
        <taxon>Chlamydomonadales</taxon>
        <taxon>Chlamydomonadaceae</taxon>
        <taxon>Chlamydomonas</taxon>
    </lineage>
</organism>